<sequence>MSQTIVITGANRGIGYDMARLWKARGNHVIAVCRSPAEKKGKEDLHDLGIRVLEGYDVSKAEDVAALKEELGDTEVDVLYNNAGIMESETLEDMNFDTIEKQFEVNTLGPLRVTHALLDNLSDGARVGLMTSRMGSIEDNDSGRKYGYRISKAGLNAAGKSLAVDLKDRGVAVAILHPGYVKTDMTGHTGHITPEQAAHRLVQRMDELNLDNTGTFWHSDGSVLPW</sequence>
<reference evidence="1 2" key="1">
    <citation type="submission" date="2012-09" db="EMBL/GenBank/DDBJ databases">
        <title>Genome Sequence of alkane-degrading Bacterium Alcanivorax sp. 521-1.</title>
        <authorList>
            <person name="Lai Q."/>
            <person name="Shao Z."/>
        </authorList>
    </citation>
    <scope>NUCLEOTIDE SEQUENCE [LARGE SCALE GENOMIC DNA]</scope>
    <source>
        <strain evidence="1 2">521-1</strain>
    </source>
</reference>
<protein>
    <submittedName>
        <fullName evidence="1">Short-chain alcohol dehydrogenase-like protein</fullName>
    </submittedName>
</protein>
<dbReference type="PANTHER" id="PTHR45458:SF1">
    <property type="entry name" value="SHORT CHAIN DEHYDROGENASE"/>
    <property type="match status" value="1"/>
</dbReference>
<dbReference type="Pfam" id="PF00106">
    <property type="entry name" value="adh_short"/>
    <property type="match status" value="1"/>
</dbReference>
<gene>
    <name evidence="1" type="ORF">Y5W_00183</name>
</gene>
<dbReference type="InterPro" id="IPR052184">
    <property type="entry name" value="SDR_enzymes"/>
</dbReference>
<dbReference type="SUPFAM" id="SSF51735">
    <property type="entry name" value="NAD(P)-binding Rossmann-fold domains"/>
    <property type="match status" value="1"/>
</dbReference>
<dbReference type="EMBL" id="ARXX01000002">
    <property type="protein sequence ID" value="MBF5054889.1"/>
    <property type="molecule type" value="Genomic_DNA"/>
</dbReference>
<evidence type="ECO:0000313" key="1">
    <source>
        <dbReference type="EMBL" id="MBF5054889.1"/>
    </source>
</evidence>
<evidence type="ECO:0000313" key="2">
    <source>
        <dbReference type="Proteomes" id="UP000662703"/>
    </source>
</evidence>
<organism evidence="1 2">
    <name type="scientific">Alloalcanivorax profundimaris</name>
    <dbReference type="NCBI Taxonomy" id="2735259"/>
    <lineage>
        <taxon>Bacteria</taxon>
        <taxon>Pseudomonadati</taxon>
        <taxon>Pseudomonadota</taxon>
        <taxon>Gammaproteobacteria</taxon>
        <taxon>Oceanospirillales</taxon>
        <taxon>Alcanivoracaceae</taxon>
        <taxon>Alloalcanivorax</taxon>
    </lineage>
</organism>
<dbReference type="InterPro" id="IPR036291">
    <property type="entry name" value="NAD(P)-bd_dom_sf"/>
</dbReference>
<dbReference type="Proteomes" id="UP000662703">
    <property type="component" value="Unassembled WGS sequence"/>
</dbReference>
<keyword evidence="2" id="KW-1185">Reference proteome</keyword>
<comment type="caution">
    <text evidence="1">The sequence shown here is derived from an EMBL/GenBank/DDBJ whole genome shotgun (WGS) entry which is preliminary data.</text>
</comment>
<dbReference type="RefSeq" id="WP_194863845.1">
    <property type="nucleotide sequence ID" value="NZ_ARXX01000002.1"/>
</dbReference>
<proteinExistence type="predicted"/>
<dbReference type="CDD" id="cd05325">
    <property type="entry name" value="carb_red_sniffer_like_SDR_c"/>
    <property type="match status" value="1"/>
</dbReference>
<dbReference type="InterPro" id="IPR002347">
    <property type="entry name" value="SDR_fam"/>
</dbReference>
<dbReference type="PRINTS" id="PR00081">
    <property type="entry name" value="GDHRDH"/>
</dbReference>
<dbReference type="Gene3D" id="3.40.50.720">
    <property type="entry name" value="NAD(P)-binding Rossmann-like Domain"/>
    <property type="match status" value="1"/>
</dbReference>
<accession>A0ABS0AL84</accession>
<name>A0ABS0AL84_9GAMM</name>
<dbReference type="PANTHER" id="PTHR45458">
    <property type="entry name" value="SHORT-CHAIN DEHYDROGENASE/REDUCTASE SDR"/>
    <property type="match status" value="1"/>
</dbReference>